<protein>
    <recommendedName>
        <fullName evidence="3">Myb-like domain-containing protein</fullName>
    </recommendedName>
</protein>
<dbReference type="AlphaFoldDB" id="A0A218Y0U0"/>
<evidence type="ECO:0000313" key="1">
    <source>
        <dbReference type="EMBL" id="OWM90698.1"/>
    </source>
</evidence>
<accession>A0A218Y0U0</accession>
<reference evidence="2" key="1">
    <citation type="journal article" date="2017" name="Plant J.">
        <title>The pomegranate (Punica granatum L.) genome and the genomics of punicalagin biosynthesis.</title>
        <authorList>
            <person name="Qin G."/>
            <person name="Xu C."/>
            <person name="Ming R."/>
            <person name="Tang H."/>
            <person name="Guyot R."/>
            <person name="Kramer E.M."/>
            <person name="Hu Y."/>
            <person name="Yi X."/>
            <person name="Qi Y."/>
            <person name="Xu X."/>
            <person name="Gao Z."/>
            <person name="Pan H."/>
            <person name="Jian J."/>
            <person name="Tian Y."/>
            <person name="Yue Z."/>
            <person name="Xu Y."/>
        </authorList>
    </citation>
    <scope>NUCLEOTIDE SEQUENCE [LARGE SCALE GENOMIC DNA]</scope>
    <source>
        <strain evidence="2">cv. Dabenzi</strain>
    </source>
</reference>
<dbReference type="PANTHER" id="PTHR44042">
    <property type="entry name" value="DUPLICATED HOMEODOMAIN-LIKE SUPERFAMILY PROTEIN-RELATED"/>
    <property type="match status" value="1"/>
</dbReference>
<comment type="caution">
    <text evidence="1">The sequence shown here is derived from an EMBL/GenBank/DDBJ whole genome shotgun (WGS) entry which is preliminary data.</text>
</comment>
<proteinExistence type="predicted"/>
<gene>
    <name evidence="1" type="ORF">CDL15_Pgr021003</name>
</gene>
<evidence type="ECO:0008006" key="3">
    <source>
        <dbReference type="Google" id="ProtNLM"/>
    </source>
</evidence>
<dbReference type="PANTHER" id="PTHR44042:SF67">
    <property type="entry name" value="MYB-LIKE PROTEIN I"/>
    <property type="match status" value="1"/>
</dbReference>
<dbReference type="InterPro" id="IPR009057">
    <property type="entry name" value="Homeodomain-like_sf"/>
</dbReference>
<evidence type="ECO:0000313" key="2">
    <source>
        <dbReference type="Proteomes" id="UP000197138"/>
    </source>
</evidence>
<sequence length="378" mass="42242">MDSGSEGSISWKDQAIDAPAVANGGMILDHFLDINLDEILDGMIVDELLDDLNKQLLVPVAVPEGHADPVQSGIIPALGEAEVGQKRKRKEAAGELAEQKPKRKKVVSWTEDDHRMFLLGLRFIPILAKKWKSIGIHPTEKWKIMSTYFLPNKDTSEIASHAQKYSKRQHQKGEKKRKSINDTILRKEDEVRLIPLILENLKARKRLQLSQLGAAPTVVQSQAGQFRQVREACFPAGQVQNHLNQMPVMGALAYPRPSFGVCGQTHQMRPTPFVTQSCAYTRSHIQSPIIQEFQPAPTAQPMVQPHLLDGATTWMPPVMVWDDYSIQGFNISGGAIPESPVAEYQQLQPSFYNSQQCTPSFSDPACANRNTNVEYRCI</sequence>
<dbReference type="SUPFAM" id="SSF46689">
    <property type="entry name" value="Homeodomain-like"/>
    <property type="match status" value="1"/>
</dbReference>
<name>A0A218Y0U0_PUNGR</name>
<organism evidence="1 2">
    <name type="scientific">Punica granatum</name>
    <name type="common">Pomegranate</name>
    <dbReference type="NCBI Taxonomy" id="22663"/>
    <lineage>
        <taxon>Eukaryota</taxon>
        <taxon>Viridiplantae</taxon>
        <taxon>Streptophyta</taxon>
        <taxon>Embryophyta</taxon>
        <taxon>Tracheophyta</taxon>
        <taxon>Spermatophyta</taxon>
        <taxon>Magnoliopsida</taxon>
        <taxon>eudicotyledons</taxon>
        <taxon>Gunneridae</taxon>
        <taxon>Pentapetalae</taxon>
        <taxon>rosids</taxon>
        <taxon>malvids</taxon>
        <taxon>Myrtales</taxon>
        <taxon>Lythraceae</taxon>
        <taxon>Punica</taxon>
    </lineage>
</organism>
<dbReference type="Proteomes" id="UP000197138">
    <property type="component" value="Unassembled WGS sequence"/>
</dbReference>
<dbReference type="EMBL" id="MTKT01000544">
    <property type="protein sequence ID" value="OWM90698.1"/>
    <property type="molecule type" value="Genomic_DNA"/>
</dbReference>